<evidence type="ECO:0000313" key="8">
    <source>
        <dbReference type="Proteomes" id="UP001140206"/>
    </source>
</evidence>
<gene>
    <name evidence="7" type="ORF">LUZ62_057630</name>
</gene>
<dbReference type="PANTHER" id="PTHR11062">
    <property type="entry name" value="EXOSTOSIN HEPARAN SULFATE GLYCOSYLTRANSFERASE -RELATED"/>
    <property type="match status" value="1"/>
</dbReference>
<sequence>MKRSHFLLHLLFILLAFSSFSVLINLISKPKTRPYPSLKNPNSRFLHPPLKVYVADLPRSFNYGLLSDLYSLSGHDNRLGTNPDADRFSSFFYRLFKTYLSVPPYPENPLIKPHAAEYWLLKHLEMNKNPAGGATAVRVRNLDEADVVFVPFFASLSAEMELGWGTKGKFRKKIAEKNGDYRRQREVVDRIKASAAWRRSGGRDHVFVMSDPVAMWHVRSEIAPAILLVEDFGGWYQADMKATVSGDACNSTYIIQHTEASLLKDVIVPYNHLIPRFHISQNQPRHTLLYFKGAKHRHRGGSIREKLWQLLENVPGVKMEEGSLNATGLEEAKRGMRDAEFCLHPAGDTPTSCRLFDAIASLCIPVIVSDQIELPFEGVLDYTEFAVFVSVKNALTPNWLMEHLRGFSEKKKEIFRVNLAGVQSYFEYEGGDAVSQIWEMVYQKLPMIRQGLVADRRKLDDIDRELKPVTCLCT</sequence>
<dbReference type="InterPro" id="IPR040911">
    <property type="entry name" value="Exostosin_GT47"/>
</dbReference>
<dbReference type="Pfam" id="PF03016">
    <property type="entry name" value="Exostosin_GT47"/>
    <property type="match status" value="1"/>
</dbReference>
<organism evidence="7 8">
    <name type="scientific">Rhynchospora pubera</name>
    <dbReference type="NCBI Taxonomy" id="906938"/>
    <lineage>
        <taxon>Eukaryota</taxon>
        <taxon>Viridiplantae</taxon>
        <taxon>Streptophyta</taxon>
        <taxon>Embryophyta</taxon>
        <taxon>Tracheophyta</taxon>
        <taxon>Spermatophyta</taxon>
        <taxon>Magnoliopsida</taxon>
        <taxon>Liliopsida</taxon>
        <taxon>Poales</taxon>
        <taxon>Cyperaceae</taxon>
        <taxon>Cyperoideae</taxon>
        <taxon>Rhynchosporeae</taxon>
        <taxon>Rhynchospora</taxon>
    </lineage>
</organism>
<comment type="similarity">
    <text evidence="2">Belongs to the glycosyltransferase 47 family.</text>
</comment>
<keyword evidence="3" id="KW-0328">Glycosyltransferase</keyword>
<feature type="domain" description="Exostosin GT47" evidence="6">
    <location>
        <begin position="48"/>
        <end position="402"/>
    </location>
</feature>
<name>A0AAV8E4Q1_9POAL</name>
<reference evidence="7" key="1">
    <citation type="submission" date="2022-08" db="EMBL/GenBank/DDBJ databases">
        <authorList>
            <person name="Marques A."/>
        </authorList>
    </citation>
    <scope>NUCLEOTIDE SEQUENCE</scope>
    <source>
        <strain evidence="7">RhyPub2mFocal</strain>
        <tissue evidence="7">Leaves</tissue>
    </source>
</reference>
<keyword evidence="3" id="KW-0808">Transferase</keyword>
<keyword evidence="4" id="KW-0735">Signal-anchor</keyword>
<dbReference type="GO" id="GO:0000139">
    <property type="term" value="C:Golgi membrane"/>
    <property type="evidence" value="ECO:0007669"/>
    <property type="project" value="UniProtKB-SubCell"/>
</dbReference>
<evidence type="ECO:0000256" key="5">
    <source>
        <dbReference type="ARBA" id="ARBA00023034"/>
    </source>
</evidence>
<proteinExistence type="inferred from homology"/>
<evidence type="ECO:0000256" key="2">
    <source>
        <dbReference type="ARBA" id="ARBA00010271"/>
    </source>
</evidence>
<comment type="caution">
    <text evidence="7">The sequence shown here is derived from an EMBL/GenBank/DDBJ whole genome shotgun (WGS) entry which is preliminary data.</text>
</comment>
<evidence type="ECO:0000256" key="3">
    <source>
        <dbReference type="ARBA" id="ARBA00022676"/>
    </source>
</evidence>
<comment type="subcellular location">
    <subcellularLocation>
        <location evidence="1">Golgi apparatus membrane</location>
        <topology evidence="1">Single-pass type II membrane protein</topology>
    </subcellularLocation>
</comment>
<protein>
    <submittedName>
        <fullName evidence="7">Exostosin family protein</fullName>
    </submittedName>
</protein>
<accession>A0AAV8E4Q1</accession>
<dbReference type="GO" id="GO:0016757">
    <property type="term" value="F:glycosyltransferase activity"/>
    <property type="evidence" value="ECO:0007669"/>
    <property type="project" value="UniProtKB-KW"/>
</dbReference>
<dbReference type="Proteomes" id="UP001140206">
    <property type="component" value="Chromosome 3"/>
</dbReference>
<dbReference type="AlphaFoldDB" id="A0AAV8E4Q1"/>
<keyword evidence="5" id="KW-0333">Golgi apparatus</keyword>
<evidence type="ECO:0000313" key="7">
    <source>
        <dbReference type="EMBL" id="KAJ4773373.1"/>
    </source>
</evidence>
<evidence type="ECO:0000256" key="4">
    <source>
        <dbReference type="ARBA" id="ARBA00022968"/>
    </source>
</evidence>
<evidence type="ECO:0000259" key="6">
    <source>
        <dbReference type="Pfam" id="PF03016"/>
    </source>
</evidence>
<dbReference type="PANTHER" id="PTHR11062:SF400">
    <property type="entry name" value="ARABINOSYLTRANSFERASE-LIKE PROTEIN"/>
    <property type="match status" value="1"/>
</dbReference>
<keyword evidence="4" id="KW-0812">Transmembrane</keyword>
<keyword evidence="8" id="KW-1185">Reference proteome</keyword>
<dbReference type="InterPro" id="IPR004263">
    <property type="entry name" value="Exostosin"/>
</dbReference>
<dbReference type="EMBL" id="JAMFTS010000003">
    <property type="protein sequence ID" value="KAJ4773373.1"/>
    <property type="molecule type" value="Genomic_DNA"/>
</dbReference>
<evidence type="ECO:0000256" key="1">
    <source>
        <dbReference type="ARBA" id="ARBA00004323"/>
    </source>
</evidence>